<protein>
    <recommendedName>
        <fullName evidence="4">DUF2064 domain-containing protein</fullName>
    </recommendedName>
</protein>
<keyword evidence="3" id="KW-1185">Reference proteome</keyword>
<evidence type="ECO:0008006" key="4">
    <source>
        <dbReference type="Google" id="ProtNLM"/>
    </source>
</evidence>
<sequence>MTTPPRLLVSVAGLAPGAALDAAVALADALDARRVPATLLAGARPHPEVVAWATSRRRVGDVVLLREEVPGRPYRRLPAHEAGLRLTAALRARDALGLAVDGFAAPGWSVSAGTRAALAAAGLGLVLDDAGVHRLAGDGALTTSWRGPVGGPGARRSRRRAEPALRHLALDARTDPRLAGALVDDALAEGATPLGAGELVPRRAPRRPAALGDPEHWSITA</sequence>
<dbReference type="Proteomes" id="UP001500928">
    <property type="component" value="Unassembled WGS sequence"/>
</dbReference>
<organism evidence="2 3">
    <name type="scientific">Actinomycetospora chlora</name>
    <dbReference type="NCBI Taxonomy" id="663608"/>
    <lineage>
        <taxon>Bacteria</taxon>
        <taxon>Bacillati</taxon>
        <taxon>Actinomycetota</taxon>
        <taxon>Actinomycetes</taxon>
        <taxon>Pseudonocardiales</taxon>
        <taxon>Pseudonocardiaceae</taxon>
        <taxon>Actinomycetospora</taxon>
    </lineage>
</organism>
<gene>
    <name evidence="2" type="ORF">GCM10023200_02560</name>
</gene>
<accession>A0ABP9A415</accession>
<feature type="region of interest" description="Disordered" evidence="1">
    <location>
        <begin position="197"/>
        <end position="221"/>
    </location>
</feature>
<evidence type="ECO:0000313" key="3">
    <source>
        <dbReference type="Proteomes" id="UP001500928"/>
    </source>
</evidence>
<dbReference type="EMBL" id="BAABHO010000002">
    <property type="protein sequence ID" value="GAA4773626.1"/>
    <property type="molecule type" value="Genomic_DNA"/>
</dbReference>
<comment type="caution">
    <text evidence="2">The sequence shown here is derived from an EMBL/GenBank/DDBJ whole genome shotgun (WGS) entry which is preliminary data.</text>
</comment>
<reference evidence="3" key="1">
    <citation type="journal article" date="2019" name="Int. J. Syst. Evol. Microbiol.">
        <title>The Global Catalogue of Microorganisms (GCM) 10K type strain sequencing project: providing services to taxonomists for standard genome sequencing and annotation.</title>
        <authorList>
            <consortium name="The Broad Institute Genomics Platform"/>
            <consortium name="The Broad Institute Genome Sequencing Center for Infectious Disease"/>
            <person name="Wu L."/>
            <person name="Ma J."/>
        </authorList>
    </citation>
    <scope>NUCLEOTIDE SEQUENCE [LARGE SCALE GENOMIC DNA]</scope>
    <source>
        <strain evidence="3">JCM 17979</strain>
    </source>
</reference>
<proteinExistence type="predicted"/>
<evidence type="ECO:0000256" key="1">
    <source>
        <dbReference type="SAM" id="MobiDB-lite"/>
    </source>
</evidence>
<evidence type="ECO:0000313" key="2">
    <source>
        <dbReference type="EMBL" id="GAA4773626.1"/>
    </source>
</evidence>
<dbReference type="RefSeq" id="WP_345410526.1">
    <property type="nucleotide sequence ID" value="NZ_BAABHO010000002.1"/>
</dbReference>
<name>A0ABP9A415_9PSEU</name>